<accession>A0AAN6NKS9</accession>
<dbReference type="AlphaFoldDB" id="A0AAN6NKS9"/>
<gene>
    <name evidence="1" type="ORF">QBC32DRAFT_225254</name>
</gene>
<dbReference type="EMBL" id="MU859470">
    <property type="protein sequence ID" value="KAK3946919.1"/>
    <property type="molecule type" value="Genomic_DNA"/>
</dbReference>
<organism evidence="1 2">
    <name type="scientific">Pseudoneurospora amorphoporcata</name>
    <dbReference type="NCBI Taxonomy" id="241081"/>
    <lineage>
        <taxon>Eukaryota</taxon>
        <taxon>Fungi</taxon>
        <taxon>Dikarya</taxon>
        <taxon>Ascomycota</taxon>
        <taxon>Pezizomycotina</taxon>
        <taxon>Sordariomycetes</taxon>
        <taxon>Sordariomycetidae</taxon>
        <taxon>Sordariales</taxon>
        <taxon>Sordariaceae</taxon>
        <taxon>Pseudoneurospora</taxon>
    </lineage>
</organism>
<dbReference type="Proteomes" id="UP001303222">
    <property type="component" value="Unassembled WGS sequence"/>
</dbReference>
<reference evidence="1" key="2">
    <citation type="submission" date="2023-06" db="EMBL/GenBank/DDBJ databases">
        <authorList>
            <consortium name="Lawrence Berkeley National Laboratory"/>
            <person name="Mondo S.J."/>
            <person name="Hensen N."/>
            <person name="Bonometti L."/>
            <person name="Westerberg I."/>
            <person name="Brannstrom I.O."/>
            <person name="Guillou S."/>
            <person name="Cros-Aarteil S."/>
            <person name="Calhoun S."/>
            <person name="Haridas S."/>
            <person name="Kuo A."/>
            <person name="Pangilinan J."/>
            <person name="Riley R."/>
            <person name="Labutti K."/>
            <person name="Andreopoulos B."/>
            <person name="Lipzen A."/>
            <person name="Chen C."/>
            <person name="Yanf M."/>
            <person name="Daum C."/>
            <person name="Ng V."/>
            <person name="Clum A."/>
            <person name="Steindorff A."/>
            <person name="Ohm R."/>
            <person name="Martin F."/>
            <person name="Silar P."/>
            <person name="Natvig D."/>
            <person name="Lalanne C."/>
            <person name="Gautier V."/>
            <person name="Ament-Velasquez S.L."/>
            <person name="Kruys A."/>
            <person name="Hutchinson M.I."/>
            <person name="Powell A.J."/>
            <person name="Barry K."/>
            <person name="Miller A.N."/>
            <person name="Grigoriev I.V."/>
            <person name="Debuchy R."/>
            <person name="Gladieux P."/>
            <person name="Thoren M.H."/>
            <person name="Johannesson H."/>
        </authorList>
    </citation>
    <scope>NUCLEOTIDE SEQUENCE</scope>
    <source>
        <strain evidence="1">CBS 626.80</strain>
    </source>
</reference>
<proteinExistence type="predicted"/>
<reference evidence="1" key="1">
    <citation type="journal article" date="2023" name="Mol. Phylogenet. Evol.">
        <title>Genome-scale phylogeny and comparative genomics of the fungal order Sordariales.</title>
        <authorList>
            <person name="Hensen N."/>
            <person name="Bonometti L."/>
            <person name="Westerberg I."/>
            <person name="Brannstrom I.O."/>
            <person name="Guillou S."/>
            <person name="Cros-Aarteil S."/>
            <person name="Calhoun S."/>
            <person name="Haridas S."/>
            <person name="Kuo A."/>
            <person name="Mondo S."/>
            <person name="Pangilinan J."/>
            <person name="Riley R."/>
            <person name="LaButti K."/>
            <person name="Andreopoulos B."/>
            <person name="Lipzen A."/>
            <person name="Chen C."/>
            <person name="Yan M."/>
            <person name="Daum C."/>
            <person name="Ng V."/>
            <person name="Clum A."/>
            <person name="Steindorff A."/>
            <person name="Ohm R.A."/>
            <person name="Martin F."/>
            <person name="Silar P."/>
            <person name="Natvig D.O."/>
            <person name="Lalanne C."/>
            <person name="Gautier V."/>
            <person name="Ament-Velasquez S.L."/>
            <person name="Kruys A."/>
            <person name="Hutchinson M.I."/>
            <person name="Powell A.J."/>
            <person name="Barry K."/>
            <person name="Miller A.N."/>
            <person name="Grigoriev I.V."/>
            <person name="Debuchy R."/>
            <person name="Gladieux P."/>
            <person name="Hiltunen Thoren M."/>
            <person name="Johannesson H."/>
        </authorList>
    </citation>
    <scope>NUCLEOTIDE SEQUENCE</scope>
    <source>
        <strain evidence="1">CBS 626.80</strain>
    </source>
</reference>
<feature type="non-terminal residue" evidence="1">
    <location>
        <position position="1"/>
    </location>
</feature>
<name>A0AAN6NKS9_9PEZI</name>
<protein>
    <submittedName>
        <fullName evidence="1">Uncharacterized protein</fullName>
    </submittedName>
</protein>
<keyword evidence="2" id="KW-1185">Reference proteome</keyword>
<evidence type="ECO:0000313" key="2">
    <source>
        <dbReference type="Proteomes" id="UP001303222"/>
    </source>
</evidence>
<sequence length="61" mass="6749">YYGFSDDFSGSQSRMSSDFSSYPYVSPSEGGQYICACRTCSCGKSVQYPGDMCNECSDNRH</sequence>
<comment type="caution">
    <text evidence="1">The sequence shown here is derived from an EMBL/GenBank/DDBJ whole genome shotgun (WGS) entry which is preliminary data.</text>
</comment>
<evidence type="ECO:0000313" key="1">
    <source>
        <dbReference type="EMBL" id="KAK3946919.1"/>
    </source>
</evidence>